<organism evidence="2 3">
    <name type="scientific">Rhizophagus clarus</name>
    <dbReference type="NCBI Taxonomy" id="94130"/>
    <lineage>
        <taxon>Eukaryota</taxon>
        <taxon>Fungi</taxon>
        <taxon>Fungi incertae sedis</taxon>
        <taxon>Mucoromycota</taxon>
        <taxon>Glomeromycotina</taxon>
        <taxon>Glomeromycetes</taxon>
        <taxon>Glomerales</taxon>
        <taxon>Glomeraceae</taxon>
        <taxon>Rhizophagus</taxon>
    </lineage>
</organism>
<feature type="region of interest" description="Disordered" evidence="1">
    <location>
        <begin position="235"/>
        <end position="282"/>
    </location>
</feature>
<accession>A0A8H3L4R6</accession>
<evidence type="ECO:0000313" key="2">
    <source>
        <dbReference type="EMBL" id="GES78841.1"/>
    </source>
</evidence>
<protein>
    <submittedName>
        <fullName evidence="2">Uncharacterized protein</fullName>
    </submittedName>
</protein>
<evidence type="ECO:0000313" key="3">
    <source>
        <dbReference type="Proteomes" id="UP000615446"/>
    </source>
</evidence>
<proteinExistence type="predicted"/>
<dbReference type="AlphaFoldDB" id="A0A8H3L4R6"/>
<evidence type="ECO:0000256" key="1">
    <source>
        <dbReference type="SAM" id="MobiDB-lite"/>
    </source>
</evidence>
<feature type="region of interest" description="Disordered" evidence="1">
    <location>
        <begin position="175"/>
        <end position="200"/>
    </location>
</feature>
<comment type="caution">
    <text evidence="2">The sequence shown here is derived from an EMBL/GenBank/DDBJ whole genome shotgun (WGS) entry which is preliminary data.</text>
</comment>
<dbReference type="EMBL" id="BLAL01000040">
    <property type="protein sequence ID" value="GES78841.1"/>
    <property type="molecule type" value="Genomic_DNA"/>
</dbReference>
<sequence length="439" mass="50655">MQLLPECFDALRYRAFWEQSVKPSLKNFLVFCLQEGDLEREETEHSRYKGYTVTDYPAGCVLAVGKVACLLVNSIVNSMLVSVLTNYPTGRVLAVGKVACLLDEKKSKEVNSFWDLQAKQQNIHMSIQLVEKRKELLEKEQTRHVLDASIETRNQCLSVQKTFTRKRLLDEYSDRTYKESQRQTRHGRNIPNYCESDEPKYEPKRIRRESNIRYSQVTESQQSATLYLTTPMTKVAESSSSNSDLGSLDRSKNKSTRSQYVRDDSSSCESTPCPSPTRSVTNLIRTPNKPIITKATYNEYSSAHIICAFNSTIHPVKTTIGEQIQKLNSIFNNVSQSSYSKIESIIISEIKIDDNQTTDEDRFIIFIRYALLDFVSKFKFMMPKVLDRDMLERSYIIEVLSPILLAFRKAFPDVKYMWVEKDVRSIKEANIMFMNNIGE</sequence>
<name>A0A8H3L4R6_9GLOM</name>
<dbReference type="OrthoDB" id="2350747at2759"/>
<gene>
    <name evidence="2" type="ORF">RCL2_000615100</name>
</gene>
<dbReference type="Proteomes" id="UP000615446">
    <property type="component" value="Unassembled WGS sequence"/>
</dbReference>
<feature type="compositionally biased region" description="Low complexity" evidence="1">
    <location>
        <begin position="267"/>
        <end position="279"/>
    </location>
</feature>
<reference evidence="2" key="1">
    <citation type="submission" date="2019-10" db="EMBL/GenBank/DDBJ databases">
        <title>Conservation and host-specific expression of non-tandemly repeated heterogenous ribosome RNA gene in arbuscular mycorrhizal fungi.</title>
        <authorList>
            <person name="Maeda T."/>
            <person name="Kobayashi Y."/>
            <person name="Nakagawa T."/>
            <person name="Ezawa T."/>
            <person name="Yamaguchi K."/>
            <person name="Bino T."/>
            <person name="Nishimoto Y."/>
            <person name="Shigenobu S."/>
            <person name="Kawaguchi M."/>
        </authorList>
    </citation>
    <scope>NUCLEOTIDE SEQUENCE</scope>
    <source>
        <strain evidence="2">HR1</strain>
    </source>
</reference>